<proteinExistence type="predicted"/>
<sequence length="513" mass="56593">MKDPSDHLTTLGNALRQKYQSLWPWSLDTWCSHGLGDEDLSSFHHLEQDIQEVLQICEELTQLEAWLTAPFFPVQSNPINGQQDVGFRYSDVSSAVTWPHELKPNSDIQSRATVDRSPPMMSDISAPSKSTDYKSRQYSYPVLPQSSDGVNPASCSGLSKTQPEFSHPIARERANQVFIPLKNEKGEQTGSLPVTRFDHKNISQASLDKTFSKRITSTHSTHSTQLRPTETLNVGAVGAAEQRVPNQQQDAQISILENLPNQSTSPSTKKPFESTQSQPLATLSSTVNNQAIKDQIYTLPTVNESHSMPPSIQTQANTANTVDAQPLNSEQPVSTVFTQAPIKDLSAFANWLDHSSIESPQVDQSDDSYVRPHLKIPSNGSKVNQQTSTASVDSTSERERETLSSQWPEPLGHQQSTQFPRGTMPAINSSEPRPITPTSPLQPQHSTDISPTDIHATQSIESPVDWPADFSTMSSASSVPSTDILPLEPLDLEEVMAAISAEISREYHRFYGD</sequence>
<feature type="compositionally biased region" description="Polar residues" evidence="1">
    <location>
        <begin position="378"/>
        <end position="393"/>
    </location>
</feature>
<dbReference type="AlphaFoldDB" id="A0A6M0RPE7"/>
<gene>
    <name evidence="2" type="ORF">DXZ20_20835</name>
</gene>
<dbReference type="Proteomes" id="UP000481033">
    <property type="component" value="Unassembled WGS sequence"/>
</dbReference>
<evidence type="ECO:0000313" key="3">
    <source>
        <dbReference type="Proteomes" id="UP000481033"/>
    </source>
</evidence>
<evidence type="ECO:0000313" key="2">
    <source>
        <dbReference type="EMBL" id="NEZ58046.1"/>
    </source>
</evidence>
<comment type="caution">
    <text evidence="2">The sequence shown here is derived from an EMBL/GenBank/DDBJ whole genome shotgun (WGS) entry which is preliminary data.</text>
</comment>
<name>A0A6M0RPE7_9CYAN</name>
<organism evidence="2 3">
    <name type="scientific">Adonisia turfae CCMR0081</name>
    <dbReference type="NCBI Taxonomy" id="2292702"/>
    <lineage>
        <taxon>Bacteria</taxon>
        <taxon>Bacillati</taxon>
        <taxon>Cyanobacteriota</taxon>
        <taxon>Adonisia</taxon>
        <taxon>Adonisia turfae</taxon>
    </lineage>
</organism>
<feature type="region of interest" description="Disordered" evidence="1">
    <location>
        <begin position="100"/>
        <end position="164"/>
    </location>
</feature>
<dbReference type="EMBL" id="QXHD01000004">
    <property type="protein sequence ID" value="NEZ58046.1"/>
    <property type="molecule type" value="Genomic_DNA"/>
</dbReference>
<protein>
    <submittedName>
        <fullName evidence="2">Uncharacterized protein</fullName>
    </submittedName>
</protein>
<dbReference type="RefSeq" id="WP_163700296.1">
    <property type="nucleotide sequence ID" value="NZ_QXHD01000004.1"/>
</dbReference>
<feature type="region of interest" description="Disordered" evidence="1">
    <location>
        <begin position="358"/>
        <end position="451"/>
    </location>
</feature>
<accession>A0A6M0RPE7</accession>
<evidence type="ECO:0000256" key="1">
    <source>
        <dbReference type="SAM" id="MobiDB-lite"/>
    </source>
</evidence>
<feature type="region of interest" description="Disordered" evidence="1">
    <location>
        <begin position="259"/>
        <end position="279"/>
    </location>
</feature>
<keyword evidence="3" id="KW-1185">Reference proteome</keyword>
<feature type="compositionally biased region" description="Polar residues" evidence="1">
    <location>
        <begin position="413"/>
        <end position="451"/>
    </location>
</feature>
<feature type="compositionally biased region" description="Polar residues" evidence="1">
    <location>
        <begin position="144"/>
        <end position="164"/>
    </location>
</feature>
<reference evidence="2 3" key="1">
    <citation type="journal article" date="2020" name="Microb. Ecol.">
        <title>Ecogenomics of the Marine Benthic Filamentous Cyanobacterium Adonisia.</title>
        <authorList>
            <person name="Walter J.M."/>
            <person name="Coutinho F.H."/>
            <person name="Leomil L."/>
            <person name="Hargreaves P.I."/>
            <person name="Campeao M.E."/>
            <person name="Vieira V.V."/>
            <person name="Silva B.S."/>
            <person name="Fistarol G.O."/>
            <person name="Salomon P.S."/>
            <person name="Sawabe T."/>
            <person name="Mino S."/>
            <person name="Hosokawa M."/>
            <person name="Miyashita H."/>
            <person name="Maruyama F."/>
            <person name="van Verk M.C."/>
            <person name="Dutilh B.E."/>
            <person name="Thompson C.C."/>
            <person name="Thompson F.L."/>
        </authorList>
    </citation>
    <scope>NUCLEOTIDE SEQUENCE [LARGE SCALE GENOMIC DNA]</scope>
    <source>
        <strain evidence="2 3">CCMR0081</strain>
    </source>
</reference>